<proteinExistence type="predicted"/>
<comment type="caution">
    <text evidence="1">The sequence shown here is derived from an EMBL/GenBank/DDBJ whole genome shotgun (WGS) entry which is preliminary data.</text>
</comment>
<organism evidence="1">
    <name type="scientific">mine drainage metagenome</name>
    <dbReference type="NCBI Taxonomy" id="410659"/>
    <lineage>
        <taxon>unclassified sequences</taxon>
        <taxon>metagenomes</taxon>
        <taxon>ecological metagenomes</taxon>
    </lineage>
</organism>
<protein>
    <submittedName>
        <fullName evidence="1">Uncharacterized protein</fullName>
    </submittedName>
</protein>
<name>E6QLW8_9ZZZZ</name>
<dbReference type="AlphaFoldDB" id="E6QLW8"/>
<reference evidence="1" key="1">
    <citation type="submission" date="2009-10" db="EMBL/GenBank/DDBJ databases">
        <title>Diversity of trophic interactions inside an arsenic-rich microbial ecosystem.</title>
        <authorList>
            <person name="Bertin P.N."/>
            <person name="Heinrich-Salmeron A."/>
            <person name="Pelletier E."/>
            <person name="Goulhen-Chollet F."/>
            <person name="Arsene-Ploetze F."/>
            <person name="Gallien S."/>
            <person name="Calteau A."/>
            <person name="Vallenet D."/>
            <person name="Casiot C."/>
            <person name="Chane-Woon-Ming B."/>
            <person name="Giloteaux L."/>
            <person name="Barakat M."/>
            <person name="Bonnefoy V."/>
            <person name="Bruneel O."/>
            <person name="Chandler M."/>
            <person name="Cleiss J."/>
            <person name="Duran R."/>
            <person name="Elbaz-Poulichet F."/>
            <person name="Fonknechten N."/>
            <person name="Lauga B."/>
            <person name="Mornico D."/>
            <person name="Ortet P."/>
            <person name="Schaeffer C."/>
            <person name="Siguier P."/>
            <person name="Alexander Thil Smith A."/>
            <person name="Van Dorsselaer A."/>
            <person name="Weissenbach J."/>
            <person name="Medigue C."/>
            <person name="Le Paslier D."/>
        </authorList>
    </citation>
    <scope>NUCLEOTIDE SEQUENCE</scope>
</reference>
<dbReference type="EMBL" id="CABQ01000197">
    <property type="protein sequence ID" value="CBI08239.1"/>
    <property type="molecule type" value="Genomic_DNA"/>
</dbReference>
<gene>
    <name evidence="1" type="ORF">CARN6_1687</name>
</gene>
<evidence type="ECO:0000313" key="1">
    <source>
        <dbReference type="EMBL" id="CBI08239.1"/>
    </source>
</evidence>
<sequence length="58" mass="6532">MSELDKEFLLKLATLCEEYDASFCYTTDDDGIHISVDGGREVFVGFLIDAPRELRDAT</sequence>
<accession>E6QLW8</accession>